<dbReference type="EMBL" id="AP017655">
    <property type="protein sequence ID" value="BAV64613.1"/>
    <property type="molecule type" value="Genomic_DNA"/>
</dbReference>
<evidence type="ECO:0000313" key="3">
    <source>
        <dbReference type="Proteomes" id="UP000218272"/>
    </source>
</evidence>
<keyword evidence="3" id="KW-1185">Reference proteome</keyword>
<proteinExistence type="predicted"/>
<accession>A0A1E1F271</accession>
<keyword evidence="1" id="KW-0472">Membrane</keyword>
<keyword evidence="1" id="KW-1133">Transmembrane helix</keyword>
<feature type="transmembrane region" description="Helical" evidence="1">
    <location>
        <begin position="29"/>
        <end position="54"/>
    </location>
</feature>
<evidence type="ECO:0000256" key="1">
    <source>
        <dbReference type="SAM" id="Phobius"/>
    </source>
</evidence>
<gene>
    <name evidence="2" type="ORF">SCLO_1015730</name>
</gene>
<evidence type="ECO:0000313" key="2">
    <source>
        <dbReference type="EMBL" id="BAV64613.1"/>
    </source>
</evidence>
<dbReference type="Proteomes" id="UP000218272">
    <property type="component" value="Chromosome SCLO_1"/>
</dbReference>
<dbReference type="OrthoDB" id="7596098at2"/>
<reference evidence="2 3" key="1">
    <citation type="submission" date="2016-10" db="EMBL/GenBank/DDBJ databases">
        <title>Complete Genome Sequence of the Nonylphenol-Degrading Bacterium Sphingobium cloacae JCM 10874T.</title>
        <authorList>
            <person name="Ootsuka M."/>
            <person name="Nishizawa T."/>
            <person name="Ohta H."/>
        </authorList>
    </citation>
    <scope>NUCLEOTIDE SEQUENCE [LARGE SCALE GENOMIC DNA]</scope>
    <source>
        <strain evidence="2 3">JCM 10874</strain>
    </source>
</reference>
<keyword evidence="1" id="KW-0812">Transmembrane</keyword>
<dbReference type="RefSeq" id="WP_066522212.1">
    <property type="nucleotide sequence ID" value="NZ_AP017655.1"/>
</dbReference>
<sequence length="128" mass="14213">MKAERAREQLRQEREAFEQMRREVARWSVLRLCMGYGGLGLMTGIAVVAGIVVLQPERYGALPVGAAATALLVDMVSLAASIARLVLSRSSMMALEPVIRDPAWKQDACELHSGCRATIRMRDQRQSR</sequence>
<dbReference type="AlphaFoldDB" id="A0A1E1F271"/>
<dbReference type="KEGG" id="sclo:SCLO_1015730"/>
<name>A0A1E1F271_9SPHN</name>
<organism evidence="2 3">
    <name type="scientific">Sphingobium cloacae</name>
    <dbReference type="NCBI Taxonomy" id="120107"/>
    <lineage>
        <taxon>Bacteria</taxon>
        <taxon>Pseudomonadati</taxon>
        <taxon>Pseudomonadota</taxon>
        <taxon>Alphaproteobacteria</taxon>
        <taxon>Sphingomonadales</taxon>
        <taxon>Sphingomonadaceae</taxon>
        <taxon>Sphingobium</taxon>
    </lineage>
</organism>
<protein>
    <submittedName>
        <fullName evidence="2">HC-toxin synthetase</fullName>
    </submittedName>
</protein>
<feature type="transmembrane region" description="Helical" evidence="1">
    <location>
        <begin position="66"/>
        <end position="87"/>
    </location>
</feature>